<dbReference type="AlphaFoldDB" id="A0A836HA63"/>
<feature type="compositionally biased region" description="Low complexity" evidence="1">
    <location>
        <begin position="1"/>
        <end position="11"/>
    </location>
</feature>
<comment type="caution">
    <text evidence="2">The sequence shown here is derived from an EMBL/GenBank/DDBJ whole genome shotgun (WGS) entry which is preliminary data.</text>
</comment>
<reference evidence="3" key="2">
    <citation type="journal article" date="2021" name="Sci. Data">
        <title>Chromosome-scale genome sequencing, assembly and annotation of six genomes from subfamily Leishmaniinae.</title>
        <authorList>
            <person name="Almutairi H."/>
            <person name="Urbaniak M.D."/>
            <person name="Bates M.D."/>
            <person name="Jariyapan N."/>
            <person name="Kwakye-Nuako G."/>
            <person name="Thomaz Soccol V."/>
            <person name="Al-Salem W.S."/>
            <person name="Dillon R.J."/>
            <person name="Bates P.A."/>
            <person name="Gatherer D."/>
        </authorList>
    </citation>
    <scope>NUCLEOTIDE SEQUENCE [LARGE SCALE GENOMIC DNA]</scope>
</reference>
<dbReference type="Proteomes" id="UP000673552">
    <property type="component" value="Unassembled WGS sequence"/>
</dbReference>
<keyword evidence="3" id="KW-1185">Reference proteome</keyword>
<dbReference type="RefSeq" id="XP_067177140.1">
    <property type="nucleotide sequence ID" value="XM_067322045.1"/>
</dbReference>
<feature type="region of interest" description="Disordered" evidence="1">
    <location>
        <begin position="1"/>
        <end position="67"/>
    </location>
</feature>
<dbReference type="EMBL" id="JAFEUZ010000029">
    <property type="protein sequence ID" value="KAG5473906.1"/>
    <property type="molecule type" value="Genomic_DNA"/>
</dbReference>
<reference evidence="3" key="1">
    <citation type="journal article" date="2021" name="Microbiol. Resour. Announc.">
        <title>LGAAP: Leishmaniinae Genome Assembly and Annotation Pipeline.</title>
        <authorList>
            <person name="Almutairi H."/>
            <person name="Urbaniak M.D."/>
            <person name="Bates M.D."/>
            <person name="Jariyapan N."/>
            <person name="Kwakye-Nuako G."/>
            <person name="Thomaz-Soccol V."/>
            <person name="Al-Salem W.S."/>
            <person name="Dillon R.J."/>
            <person name="Bates P.A."/>
            <person name="Gatherer D."/>
        </authorList>
    </citation>
    <scope>NUCLEOTIDE SEQUENCE [LARGE SCALE GENOMIC DNA]</scope>
</reference>
<name>A0A836HA63_9TRYP</name>
<proteinExistence type="predicted"/>
<dbReference type="KEGG" id="lmat:92514557"/>
<sequence>MRMTRTTPSASRTRRPTGGGGGRRWCRSHTAPPKPCSRGGPQGCTRKAASAKPPSHEDALTPCRKKE</sequence>
<evidence type="ECO:0000313" key="2">
    <source>
        <dbReference type="EMBL" id="KAG5473906.1"/>
    </source>
</evidence>
<organism evidence="2 3">
    <name type="scientific">Leishmania martiniquensis</name>
    <dbReference type="NCBI Taxonomy" id="1580590"/>
    <lineage>
        <taxon>Eukaryota</taxon>
        <taxon>Discoba</taxon>
        <taxon>Euglenozoa</taxon>
        <taxon>Kinetoplastea</taxon>
        <taxon>Metakinetoplastina</taxon>
        <taxon>Trypanosomatida</taxon>
        <taxon>Trypanosomatidae</taxon>
        <taxon>Leishmaniinae</taxon>
        <taxon>Leishmania</taxon>
    </lineage>
</organism>
<evidence type="ECO:0000256" key="1">
    <source>
        <dbReference type="SAM" id="MobiDB-lite"/>
    </source>
</evidence>
<dbReference type="GeneID" id="92514557"/>
<protein>
    <submittedName>
        <fullName evidence="2">Uncharacterized protein</fullName>
    </submittedName>
</protein>
<evidence type="ECO:0000313" key="3">
    <source>
        <dbReference type="Proteomes" id="UP000673552"/>
    </source>
</evidence>
<gene>
    <name evidence="2" type="ORF">LSCM1_04541</name>
</gene>
<accession>A0A836HA63</accession>